<dbReference type="Proteomes" id="UP000665043">
    <property type="component" value="Chromosome"/>
</dbReference>
<evidence type="ECO:0000313" key="5">
    <source>
        <dbReference type="Proteomes" id="UP000665043"/>
    </source>
</evidence>
<organism evidence="4 5">
    <name type="scientific">Sediminibacillus dalangtanensis</name>
    <dbReference type="NCBI Taxonomy" id="2729421"/>
    <lineage>
        <taxon>Bacteria</taxon>
        <taxon>Bacillati</taxon>
        <taxon>Bacillota</taxon>
        <taxon>Bacilli</taxon>
        <taxon>Bacillales</taxon>
        <taxon>Bacillaceae</taxon>
        <taxon>Sediminibacillus</taxon>
    </lineage>
</organism>
<name>A0ABX7VUU2_9BACI</name>
<dbReference type="PIRSF" id="PIRSF016839">
    <property type="entry name" value="PhP"/>
    <property type="match status" value="1"/>
</dbReference>
<keyword evidence="2" id="KW-0378">Hydrolase</keyword>
<keyword evidence="5" id="KW-1185">Reference proteome</keyword>
<dbReference type="RefSeq" id="WP_209365786.1">
    <property type="nucleotide sequence ID" value="NZ_CP046956.1"/>
</dbReference>
<evidence type="ECO:0000256" key="2">
    <source>
        <dbReference type="ARBA" id="ARBA00022801"/>
    </source>
</evidence>
<protein>
    <submittedName>
        <fullName evidence="4">Phosphotriesterase</fullName>
    </submittedName>
</protein>
<dbReference type="PANTHER" id="PTHR10819:SF3">
    <property type="entry name" value="PHOSPHOTRIESTERASE-RELATED PROTEIN"/>
    <property type="match status" value="1"/>
</dbReference>
<dbReference type="InterPro" id="IPR001559">
    <property type="entry name" value="Phosphotriesterase"/>
</dbReference>
<sequence length="330" mass="37631">MSFVRTFAGDVSPDQLGFTYSHEHIVCRPPYWVEQGADDLLLDDKEKSQFDVLDFKKHGGRTIVDATAVDYGRDVDAVQQISEETGITIIGTAGFNKSFLWDAPMRDNLKKLVGDYETYHQWIKDKTVNQLADFVIQEVEQGLEGTKWRGGQVKFGTGYNRITPLEEKTLRAVARAHHETKAPIHTHTEAGTMVLEQIELLKEEGINLEYVSFGHMDRNPDPFYHEQVAKTGAFLSFDGISKIKYAPESTRIHCILELVRKGYEDQILVSGDTARKSYYKHYDYGLGLENIIAKWVPRFKTEADSLGFDGEKLITKFFVENPARCFTFKN</sequence>
<comment type="similarity">
    <text evidence="3">Belongs to the metallo-dependent hydrolases superfamily. Phosphotriesterase family.</text>
</comment>
<dbReference type="PROSITE" id="PS51347">
    <property type="entry name" value="PHOSPHOTRIESTERASE_2"/>
    <property type="match status" value="1"/>
</dbReference>
<dbReference type="SUPFAM" id="SSF51556">
    <property type="entry name" value="Metallo-dependent hydrolases"/>
    <property type="match status" value="1"/>
</dbReference>
<gene>
    <name evidence="4" type="ORF">ERJ70_15945</name>
</gene>
<feature type="modified residue" description="N6-carboxylysine" evidence="3">
    <location>
        <position position="154"/>
    </location>
</feature>
<evidence type="ECO:0000313" key="4">
    <source>
        <dbReference type="EMBL" id="QTN00650.1"/>
    </source>
</evidence>
<evidence type="ECO:0000256" key="1">
    <source>
        <dbReference type="ARBA" id="ARBA00022723"/>
    </source>
</evidence>
<dbReference type="PANTHER" id="PTHR10819">
    <property type="entry name" value="PHOSPHOTRIESTERASE-RELATED"/>
    <property type="match status" value="1"/>
</dbReference>
<keyword evidence="1" id="KW-0479">Metal-binding</keyword>
<proteinExistence type="inferred from homology"/>
<dbReference type="EMBL" id="CP046956">
    <property type="protein sequence ID" value="QTN00650.1"/>
    <property type="molecule type" value="Genomic_DNA"/>
</dbReference>
<dbReference type="Pfam" id="PF02126">
    <property type="entry name" value="PTE"/>
    <property type="match status" value="1"/>
</dbReference>
<reference evidence="4 5" key="1">
    <citation type="submission" date="2019-12" db="EMBL/GenBank/DDBJ databases">
        <title>The whole genome sequencing of a strain isolated from a Mars analog, Dalangtan Playa.</title>
        <authorList>
            <person name="Huang T."/>
        </authorList>
    </citation>
    <scope>NUCLEOTIDE SEQUENCE [LARGE SCALE GENOMIC DNA]</scope>
    <source>
        <strain evidence="4 5">DP4-553-S</strain>
    </source>
</reference>
<evidence type="ECO:0000256" key="3">
    <source>
        <dbReference type="PROSITE-ProRule" id="PRU00679"/>
    </source>
</evidence>
<dbReference type="CDD" id="cd00530">
    <property type="entry name" value="PTE"/>
    <property type="match status" value="1"/>
</dbReference>
<dbReference type="Gene3D" id="3.20.20.140">
    <property type="entry name" value="Metal-dependent hydrolases"/>
    <property type="match status" value="1"/>
</dbReference>
<dbReference type="InterPro" id="IPR032466">
    <property type="entry name" value="Metal_Hydrolase"/>
</dbReference>
<accession>A0ABX7VUU2</accession>